<name>A0A0F9HJS5_9ZZZZ</name>
<accession>A0A0F9HJS5</accession>
<organism evidence="1">
    <name type="scientific">marine sediment metagenome</name>
    <dbReference type="NCBI Taxonomy" id="412755"/>
    <lineage>
        <taxon>unclassified sequences</taxon>
        <taxon>metagenomes</taxon>
        <taxon>ecological metagenomes</taxon>
    </lineage>
</organism>
<sequence>VEYLVQGWLKWAKPDGSIAYGASISGQIVVT</sequence>
<protein>
    <submittedName>
        <fullName evidence="1">Uncharacterized protein</fullName>
    </submittedName>
</protein>
<proteinExistence type="predicted"/>
<comment type="caution">
    <text evidence="1">The sequence shown here is derived from an EMBL/GenBank/DDBJ whole genome shotgun (WGS) entry which is preliminary data.</text>
</comment>
<feature type="non-terminal residue" evidence="1">
    <location>
        <position position="1"/>
    </location>
</feature>
<dbReference type="AlphaFoldDB" id="A0A0F9HJS5"/>
<evidence type="ECO:0000313" key="1">
    <source>
        <dbReference type="EMBL" id="KKL81950.1"/>
    </source>
</evidence>
<gene>
    <name evidence="1" type="ORF">LCGC14_1989670</name>
</gene>
<dbReference type="EMBL" id="LAZR01022415">
    <property type="protein sequence ID" value="KKL81950.1"/>
    <property type="molecule type" value="Genomic_DNA"/>
</dbReference>
<reference evidence="1" key="1">
    <citation type="journal article" date="2015" name="Nature">
        <title>Complex archaea that bridge the gap between prokaryotes and eukaryotes.</title>
        <authorList>
            <person name="Spang A."/>
            <person name="Saw J.H."/>
            <person name="Jorgensen S.L."/>
            <person name="Zaremba-Niedzwiedzka K."/>
            <person name="Martijn J."/>
            <person name="Lind A.E."/>
            <person name="van Eijk R."/>
            <person name="Schleper C."/>
            <person name="Guy L."/>
            <person name="Ettema T.J."/>
        </authorList>
    </citation>
    <scope>NUCLEOTIDE SEQUENCE</scope>
</reference>